<proteinExistence type="predicted"/>
<accession>A0A4Q7P073</accession>
<dbReference type="PANTHER" id="PTHR47429">
    <property type="entry name" value="PROTEIN TWIN LOV 1"/>
    <property type="match status" value="1"/>
</dbReference>
<gene>
    <name evidence="5" type="ORF">EV197_1743</name>
</gene>
<protein>
    <submittedName>
        <fullName evidence="5">PAS domain S-box-containing protein</fullName>
    </submittedName>
</protein>
<evidence type="ECO:0000313" key="6">
    <source>
        <dbReference type="Proteomes" id="UP000292262"/>
    </source>
</evidence>
<dbReference type="CDD" id="cd00130">
    <property type="entry name" value="PAS"/>
    <property type="match status" value="1"/>
</dbReference>
<keyword evidence="2" id="KW-0288">FMN</keyword>
<sequence length="170" mass="19458">MKELLSYDRTKTTDKTNANCSALPLLSWEFYGSHLMDNHQFGQESAKLQKITKRWNTDYGLRKKLVFEQNVVIITDVQLRIVYTSANIEKLNGYTPDEVVGNTPKLFQGADTCPRTSSRIRAAIDKAKPFEEKILNYKKNAEPYYCVIKGYPVFDKKGSLINYIAFETAA</sequence>
<dbReference type="RefSeq" id="WP_130286318.1">
    <property type="nucleotide sequence ID" value="NZ_SGXE01000002.1"/>
</dbReference>
<keyword evidence="6" id="KW-1185">Reference proteome</keyword>
<dbReference type="InterPro" id="IPR035965">
    <property type="entry name" value="PAS-like_dom_sf"/>
</dbReference>
<dbReference type="AlphaFoldDB" id="A0A4Q7P073"/>
<feature type="domain" description="PAS" evidence="4">
    <location>
        <begin position="72"/>
        <end position="103"/>
    </location>
</feature>
<keyword evidence="3" id="KW-0157">Chromophore</keyword>
<evidence type="ECO:0000313" key="5">
    <source>
        <dbReference type="EMBL" id="RZS93173.1"/>
    </source>
</evidence>
<dbReference type="OrthoDB" id="5760647at2"/>
<dbReference type="PROSITE" id="PS50112">
    <property type="entry name" value="PAS"/>
    <property type="match status" value="1"/>
</dbReference>
<dbReference type="EMBL" id="SGXE01000002">
    <property type="protein sequence ID" value="RZS93173.1"/>
    <property type="molecule type" value="Genomic_DNA"/>
</dbReference>
<keyword evidence="1" id="KW-0285">Flavoprotein</keyword>
<dbReference type="Gene3D" id="3.30.450.20">
    <property type="entry name" value="PAS domain"/>
    <property type="match status" value="1"/>
</dbReference>
<dbReference type="SUPFAM" id="SSF55785">
    <property type="entry name" value="PYP-like sensor domain (PAS domain)"/>
    <property type="match status" value="1"/>
</dbReference>
<evidence type="ECO:0000259" key="4">
    <source>
        <dbReference type="PROSITE" id="PS50112"/>
    </source>
</evidence>
<dbReference type="NCBIfam" id="TIGR00229">
    <property type="entry name" value="sensory_box"/>
    <property type="match status" value="1"/>
</dbReference>
<dbReference type="Proteomes" id="UP000292262">
    <property type="component" value="Unassembled WGS sequence"/>
</dbReference>
<name>A0A4Q7P073_9FLAO</name>
<organism evidence="5 6">
    <name type="scientific">Aquimarina brevivitae</name>
    <dbReference type="NCBI Taxonomy" id="323412"/>
    <lineage>
        <taxon>Bacteria</taxon>
        <taxon>Pseudomonadati</taxon>
        <taxon>Bacteroidota</taxon>
        <taxon>Flavobacteriia</taxon>
        <taxon>Flavobacteriales</taxon>
        <taxon>Flavobacteriaceae</taxon>
        <taxon>Aquimarina</taxon>
    </lineage>
</organism>
<dbReference type="InterPro" id="IPR000014">
    <property type="entry name" value="PAS"/>
</dbReference>
<reference evidence="5 6" key="1">
    <citation type="submission" date="2019-02" db="EMBL/GenBank/DDBJ databases">
        <title>Genomic Encyclopedia of Type Strains, Phase IV (KMG-IV): sequencing the most valuable type-strain genomes for metagenomic binning, comparative biology and taxonomic classification.</title>
        <authorList>
            <person name="Goeker M."/>
        </authorList>
    </citation>
    <scope>NUCLEOTIDE SEQUENCE [LARGE SCALE GENOMIC DNA]</scope>
    <source>
        <strain evidence="5 6">DSM 17196</strain>
    </source>
</reference>
<comment type="caution">
    <text evidence="5">The sequence shown here is derived from an EMBL/GenBank/DDBJ whole genome shotgun (WGS) entry which is preliminary data.</text>
</comment>
<evidence type="ECO:0000256" key="3">
    <source>
        <dbReference type="ARBA" id="ARBA00022991"/>
    </source>
</evidence>
<dbReference type="PANTHER" id="PTHR47429:SF2">
    <property type="entry name" value="PROTEIN TWIN LOV 1"/>
    <property type="match status" value="1"/>
</dbReference>
<dbReference type="Pfam" id="PF13426">
    <property type="entry name" value="PAS_9"/>
    <property type="match status" value="1"/>
</dbReference>
<evidence type="ECO:0000256" key="1">
    <source>
        <dbReference type="ARBA" id="ARBA00022630"/>
    </source>
</evidence>
<evidence type="ECO:0000256" key="2">
    <source>
        <dbReference type="ARBA" id="ARBA00022643"/>
    </source>
</evidence>